<feature type="compositionally biased region" description="Low complexity" evidence="2">
    <location>
        <begin position="586"/>
        <end position="601"/>
    </location>
</feature>
<gene>
    <name evidence="3" type="ORF">BGZ80_010947</name>
</gene>
<protein>
    <submittedName>
        <fullName evidence="3">Uncharacterized protein</fullName>
    </submittedName>
</protein>
<organism evidence="3 4">
    <name type="scientific">Entomortierella chlamydospora</name>
    <dbReference type="NCBI Taxonomy" id="101097"/>
    <lineage>
        <taxon>Eukaryota</taxon>
        <taxon>Fungi</taxon>
        <taxon>Fungi incertae sedis</taxon>
        <taxon>Mucoromycota</taxon>
        <taxon>Mortierellomycotina</taxon>
        <taxon>Mortierellomycetes</taxon>
        <taxon>Mortierellales</taxon>
        <taxon>Mortierellaceae</taxon>
        <taxon>Entomortierella</taxon>
    </lineage>
</organism>
<name>A0A9P6N2K5_9FUNG</name>
<keyword evidence="4" id="KW-1185">Reference proteome</keyword>
<feature type="region of interest" description="Disordered" evidence="2">
    <location>
        <begin position="635"/>
        <end position="760"/>
    </location>
</feature>
<feature type="compositionally biased region" description="Low complexity" evidence="2">
    <location>
        <begin position="706"/>
        <end position="751"/>
    </location>
</feature>
<evidence type="ECO:0000256" key="2">
    <source>
        <dbReference type="SAM" id="MobiDB-lite"/>
    </source>
</evidence>
<feature type="coiled-coil region" evidence="1">
    <location>
        <begin position="129"/>
        <end position="226"/>
    </location>
</feature>
<feature type="compositionally biased region" description="Low complexity" evidence="2">
    <location>
        <begin position="553"/>
        <end position="569"/>
    </location>
</feature>
<reference evidence="3" key="1">
    <citation type="journal article" date="2020" name="Fungal Divers.">
        <title>Resolving the Mortierellaceae phylogeny through synthesis of multi-gene phylogenetics and phylogenomics.</title>
        <authorList>
            <person name="Vandepol N."/>
            <person name="Liber J."/>
            <person name="Desiro A."/>
            <person name="Na H."/>
            <person name="Kennedy M."/>
            <person name="Barry K."/>
            <person name="Grigoriev I.V."/>
            <person name="Miller A.N."/>
            <person name="O'Donnell K."/>
            <person name="Stajich J.E."/>
            <person name="Bonito G."/>
        </authorList>
    </citation>
    <scope>NUCLEOTIDE SEQUENCE</scope>
    <source>
        <strain evidence="3">NRRL 2769</strain>
    </source>
</reference>
<proteinExistence type="predicted"/>
<evidence type="ECO:0000256" key="1">
    <source>
        <dbReference type="SAM" id="Coils"/>
    </source>
</evidence>
<dbReference type="Proteomes" id="UP000703661">
    <property type="component" value="Unassembled WGS sequence"/>
</dbReference>
<feature type="compositionally biased region" description="Basic and acidic residues" evidence="2">
    <location>
        <begin position="30"/>
        <end position="47"/>
    </location>
</feature>
<dbReference type="EMBL" id="JAAAID010000082">
    <property type="protein sequence ID" value="KAG0022880.1"/>
    <property type="molecule type" value="Genomic_DNA"/>
</dbReference>
<feature type="compositionally biased region" description="Low complexity" evidence="2">
    <location>
        <begin position="660"/>
        <end position="682"/>
    </location>
</feature>
<accession>A0A9P6N2K5</accession>
<evidence type="ECO:0000313" key="4">
    <source>
        <dbReference type="Proteomes" id="UP000703661"/>
    </source>
</evidence>
<keyword evidence="1" id="KW-0175">Coiled coil</keyword>
<dbReference type="SUPFAM" id="SSF57997">
    <property type="entry name" value="Tropomyosin"/>
    <property type="match status" value="1"/>
</dbReference>
<dbReference type="AlphaFoldDB" id="A0A9P6N2K5"/>
<dbReference type="OrthoDB" id="5585416at2759"/>
<feature type="region of interest" description="Disordered" evidence="2">
    <location>
        <begin position="542"/>
        <end position="605"/>
    </location>
</feature>
<comment type="caution">
    <text evidence="3">The sequence shown here is derived from an EMBL/GenBank/DDBJ whole genome shotgun (WGS) entry which is preliminary data.</text>
</comment>
<sequence>MLKPTHHVHSDSHSYEHNTPPPYIQPPDDIYTKQDNTTERSMGKELDPPEDYDDDLLARVHQINDPDLLRQLLIQKEEERQGLASNLDLAARLGLDLHQQIQRLELESTLQIQSLQDENHALQSKASLSQDLQYQLSNAEREVKELTGHNRFLQRELDACRQELKSFRKELDELSEHMTEISTEMFDAKSKVNSYARRLGEVEQELASTQELNVNLQLQLDNALQKQKQTHSSTTQAVKMIQSDLGKVFSDSDTMRMTLEELETRQMKCEGKVMEMMTNTREYAQLLEEAQETIHTLRIESDMEGRGWSSRGPQAAIWDNKTGEDPEEHLREVGDSKTHHIRMVIGAAVHESSDELVQAGELDPMFDTTSWGASGMNSLEMELNHNEGQAGASRGLDDELSGFGHRASLDQELAEGQLEFQGSLASELGAAESRLHFNNTQEHTFSSFATDDPNGNTTYDVDGDNEEISILPQRFSLSAELHQRLEENNILQNVLSVKPTWGSTTTSIGISGVLGPVKLSSSSIRDIGRTLSMMTLANQKASTSTSTLNVMMSPKAPSQSEMSSSASISLNGFAPSGPNQSSTHGSSTDIAITSTSSTISSPGARRAAVDAQNILGLKYLLSATSSADLSNVITKTNAKPPTSPSPAFSFKDTKTHPTVATGSGARATASSGTKDTKSSSTSVPKRTPSISSGRMAPSKPIAIVGASDARSGRRPASPASSWSTSSSAMPIPSMSRRPSLPPTSSSPTTPTGNKPRPPWN</sequence>
<feature type="region of interest" description="Disordered" evidence="2">
    <location>
        <begin position="1"/>
        <end position="52"/>
    </location>
</feature>
<evidence type="ECO:0000313" key="3">
    <source>
        <dbReference type="EMBL" id="KAG0022880.1"/>
    </source>
</evidence>